<proteinExistence type="predicted"/>
<dbReference type="EMBL" id="CP089982">
    <property type="protein sequence ID" value="WXA97930.1"/>
    <property type="molecule type" value="Genomic_DNA"/>
</dbReference>
<feature type="region of interest" description="Disordered" evidence="1">
    <location>
        <begin position="438"/>
        <end position="479"/>
    </location>
</feature>
<evidence type="ECO:0000259" key="3">
    <source>
        <dbReference type="Pfam" id="PF06452"/>
    </source>
</evidence>
<keyword evidence="2" id="KW-0732">Signal</keyword>
<dbReference type="Proteomes" id="UP001379533">
    <property type="component" value="Chromosome"/>
</dbReference>
<feature type="domain" description="Carbohydrate-binding" evidence="3">
    <location>
        <begin position="222"/>
        <end position="438"/>
    </location>
</feature>
<protein>
    <submittedName>
        <fullName evidence="4">Carbohydrate-binding family 9-like protein</fullName>
    </submittedName>
</protein>
<reference evidence="4 5" key="1">
    <citation type="submission" date="2021-12" db="EMBL/GenBank/DDBJ databases">
        <title>Discovery of the Pendulisporaceae a myxobacterial family with distinct sporulation behavior and unique specialized metabolism.</title>
        <authorList>
            <person name="Garcia R."/>
            <person name="Popoff A."/>
            <person name="Bader C.D."/>
            <person name="Loehr J."/>
            <person name="Walesch S."/>
            <person name="Walt C."/>
            <person name="Boldt J."/>
            <person name="Bunk B."/>
            <person name="Haeckl F.J.F.P.J."/>
            <person name="Gunesch A.P."/>
            <person name="Birkelbach J."/>
            <person name="Nuebel U."/>
            <person name="Pietschmann T."/>
            <person name="Bach T."/>
            <person name="Mueller R."/>
        </authorList>
    </citation>
    <scope>NUCLEOTIDE SEQUENCE [LARGE SCALE GENOMIC DNA]</scope>
    <source>
        <strain evidence="4 5">MSr12523</strain>
    </source>
</reference>
<dbReference type="Gene3D" id="2.60.40.1190">
    <property type="match status" value="1"/>
</dbReference>
<sequence>MRAKGKTWVLLSVVAGALAMQAACVGGSKSVSAEDKERLKSYILESEPANIPHKVDINFENRVHIIGYDIEPAQAKPGQDVKLTYYWRCDDTVDEGWMLFTHILDPATDHRDNLDNDGPLRELKNNKQILSPDKWEKGKVYVDEQTFHVPDDTKAPELSVLTGVWKGNARLRIISGPNDGDNAALIGKIKTGVAPKPEEHTRSTDIPSVIVNKLAAGDKIVIDGKGDDKGWQGATDLGPFVDVGTGKKNTTFPVNGSAKLAWDDANLYVLFTVSDPDVVGYFTDKEKQKDDFTATGQPKLWTRDTVEIMTDPDGDGDNKDYYELQINPQNRVFHSQFDSYNAPKQEPNGPFGHEDWDPKLKSAVTIQGTLDKADDKDEGYTVEIAIPWAAFSKAAHHPPQLGDAWRMNFYTMQQNGGVAWSPILGQGNFHKSSRFGRVQWGTANTPPGDAGTGAAAAASRDAGDAGAAAKKKPAGTPRP</sequence>
<dbReference type="SUPFAM" id="SSF49344">
    <property type="entry name" value="CBD9-like"/>
    <property type="match status" value="1"/>
</dbReference>
<evidence type="ECO:0000256" key="2">
    <source>
        <dbReference type="SAM" id="SignalP"/>
    </source>
</evidence>
<feature type="chain" id="PRO_5046567505" evidence="2">
    <location>
        <begin position="23"/>
        <end position="479"/>
    </location>
</feature>
<accession>A0ABZ2KK18</accession>
<dbReference type="Pfam" id="PF06452">
    <property type="entry name" value="CBM9_1"/>
    <property type="match status" value="1"/>
</dbReference>
<dbReference type="InterPro" id="IPR010502">
    <property type="entry name" value="Carb-bd_dom_fam9"/>
</dbReference>
<evidence type="ECO:0000313" key="4">
    <source>
        <dbReference type="EMBL" id="WXA97930.1"/>
    </source>
</evidence>
<organism evidence="4 5">
    <name type="scientific">Pendulispora brunnea</name>
    <dbReference type="NCBI Taxonomy" id="2905690"/>
    <lineage>
        <taxon>Bacteria</taxon>
        <taxon>Pseudomonadati</taxon>
        <taxon>Myxococcota</taxon>
        <taxon>Myxococcia</taxon>
        <taxon>Myxococcales</taxon>
        <taxon>Sorangiineae</taxon>
        <taxon>Pendulisporaceae</taxon>
        <taxon>Pendulispora</taxon>
    </lineage>
</organism>
<feature type="compositionally biased region" description="Low complexity" evidence="1">
    <location>
        <begin position="441"/>
        <end position="468"/>
    </location>
</feature>
<gene>
    <name evidence="4" type="ORF">LZC95_13945</name>
</gene>
<dbReference type="CDD" id="cd09620">
    <property type="entry name" value="CBM9_like_3"/>
    <property type="match status" value="1"/>
</dbReference>
<dbReference type="PANTHER" id="PTHR35532">
    <property type="entry name" value="SIMILAR TO POLYHYDROXYALKANOATE DEPOLYMERASE"/>
    <property type="match status" value="1"/>
</dbReference>
<feature type="signal peptide" evidence="2">
    <location>
        <begin position="1"/>
        <end position="22"/>
    </location>
</feature>
<keyword evidence="5" id="KW-1185">Reference proteome</keyword>
<name>A0ABZ2KK18_9BACT</name>
<evidence type="ECO:0000313" key="5">
    <source>
        <dbReference type="Proteomes" id="UP001379533"/>
    </source>
</evidence>
<dbReference type="PANTHER" id="PTHR35532:SF5">
    <property type="entry name" value="CARBOHYDRATE-BINDING DOMAIN-CONTAINING PROTEIN"/>
    <property type="match status" value="1"/>
</dbReference>
<dbReference type="RefSeq" id="WP_394848548.1">
    <property type="nucleotide sequence ID" value="NZ_CP089982.1"/>
</dbReference>
<evidence type="ECO:0000256" key="1">
    <source>
        <dbReference type="SAM" id="MobiDB-lite"/>
    </source>
</evidence>